<dbReference type="AlphaFoldDB" id="A0A210R343"/>
<keyword evidence="3" id="KW-0269">Exonuclease</keyword>
<proteinExistence type="inferred from homology"/>
<dbReference type="GO" id="GO:0005634">
    <property type="term" value="C:nucleus"/>
    <property type="evidence" value="ECO:0007669"/>
    <property type="project" value="TreeGrafter"/>
</dbReference>
<comment type="caution">
    <text evidence="3">The sequence shown here is derived from an EMBL/GenBank/DDBJ whole genome shotgun (WGS) entry which is preliminary data.</text>
</comment>
<evidence type="ECO:0000313" key="3">
    <source>
        <dbReference type="EMBL" id="OWF55301.1"/>
    </source>
</evidence>
<evidence type="ECO:0000256" key="2">
    <source>
        <dbReference type="SAM" id="MobiDB-lite"/>
    </source>
</evidence>
<dbReference type="InterPro" id="IPR011604">
    <property type="entry name" value="PDDEXK-like_dom_sf"/>
</dbReference>
<dbReference type="Proteomes" id="UP000242188">
    <property type="component" value="Unassembled WGS sequence"/>
</dbReference>
<dbReference type="PANTHER" id="PTHR14464:SF4">
    <property type="entry name" value="EXONUCLEASE V"/>
    <property type="match status" value="1"/>
</dbReference>
<protein>
    <submittedName>
        <fullName evidence="3">Exonuclease V</fullName>
    </submittedName>
</protein>
<evidence type="ECO:0000313" key="4">
    <source>
        <dbReference type="Proteomes" id="UP000242188"/>
    </source>
</evidence>
<sequence length="481" mass="53539">MTTQTDNEAVKSNDPHDINFNTEQFQLIDDDDDELLSHYISKIEEITEKCISAINTVGTSEDAGLAVTNAGLVSSHSATSSSSTCCKSRSEAESTSPLIKGENRCSTNPPSSIDHSNKKTAGRPGSKDSTDTACKQVSSDQTGMASSKVGQTDKTDTSSSVVSTNKTERPRVIIDQTGSISPLEDFRPGYLWVSDLTKQHWCEQQLLYSFTVPGVLVEDPVMTKGSNLHLQRELAVHDVVKVDITSSEDIWAVKMLNLLNSVQAFLNGSPLAREVPIFGAPFQEDVFVVGLIDELRFDLETYAIGLSELKTRLSRTKPSKSQEKQHRLQVMLYRKLFDDLVKGNVTKDVIARHLRLKLTKELGEGVQGELGKSGLSCKTLDSLLDVVFGRMAAVTCIVETSVEYVHQESGQSFLHQDVVYDEEELKKLYRHYLGFWRGQRAVEGVDIEDAWKCQRCDYKSVCEWREVKAAECARKNKLGRR</sequence>
<keyword evidence="4" id="KW-1185">Reference proteome</keyword>
<feature type="compositionally biased region" description="Polar residues" evidence="2">
    <location>
        <begin position="131"/>
        <end position="150"/>
    </location>
</feature>
<gene>
    <name evidence="3" type="ORF">KP79_PYT16329</name>
</gene>
<comment type="similarity">
    <text evidence="1">Belongs to the EXO5 family.</text>
</comment>
<organism evidence="3 4">
    <name type="scientific">Mizuhopecten yessoensis</name>
    <name type="common">Japanese scallop</name>
    <name type="synonym">Patinopecten yessoensis</name>
    <dbReference type="NCBI Taxonomy" id="6573"/>
    <lineage>
        <taxon>Eukaryota</taxon>
        <taxon>Metazoa</taxon>
        <taxon>Spiralia</taxon>
        <taxon>Lophotrochozoa</taxon>
        <taxon>Mollusca</taxon>
        <taxon>Bivalvia</taxon>
        <taxon>Autobranchia</taxon>
        <taxon>Pteriomorphia</taxon>
        <taxon>Pectinida</taxon>
        <taxon>Pectinoidea</taxon>
        <taxon>Pectinidae</taxon>
        <taxon>Mizuhopecten</taxon>
    </lineage>
</organism>
<dbReference type="EMBL" id="NEDP02000704">
    <property type="protein sequence ID" value="OWF55301.1"/>
    <property type="molecule type" value="Genomic_DNA"/>
</dbReference>
<feature type="compositionally biased region" description="Polar residues" evidence="2">
    <location>
        <begin position="104"/>
        <end position="114"/>
    </location>
</feature>
<feature type="compositionally biased region" description="Low complexity" evidence="2">
    <location>
        <begin position="74"/>
        <end position="87"/>
    </location>
</feature>
<dbReference type="Gene3D" id="3.90.320.10">
    <property type="match status" value="1"/>
</dbReference>
<keyword evidence="3" id="KW-0378">Hydrolase</keyword>
<dbReference type="Pfam" id="PF09810">
    <property type="entry name" value="Exo5"/>
    <property type="match status" value="3"/>
</dbReference>
<dbReference type="InterPro" id="IPR019190">
    <property type="entry name" value="EXOV"/>
</dbReference>
<reference evidence="3 4" key="1">
    <citation type="journal article" date="2017" name="Nat. Ecol. Evol.">
        <title>Scallop genome provides insights into evolution of bilaterian karyotype and development.</title>
        <authorList>
            <person name="Wang S."/>
            <person name="Zhang J."/>
            <person name="Jiao W."/>
            <person name="Li J."/>
            <person name="Xun X."/>
            <person name="Sun Y."/>
            <person name="Guo X."/>
            <person name="Huan P."/>
            <person name="Dong B."/>
            <person name="Zhang L."/>
            <person name="Hu X."/>
            <person name="Sun X."/>
            <person name="Wang J."/>
            <person name="Zhao C."/>
            <person name="Wang Y."/>
            <person name="Wang D."/>
            <person name="Huang X."/>
            <person name="Wang R."/>
            <person name="Lv J."/>
            <person name="Li Y."/>
            <person name="Zhang Z."/>
            <person name="Liu B."/>
            <person name="Lu W."/>
            <person name="Hui Y."/>
            <person name="Liang J."/>
            <person name="Zhou Z."/>
            <person name="Hou R."/>
            <person name="Li X."/>
            <person name="Liu Y."/>
            <person name="Li H."/>
            <person name="Ning X."/>
            <person name="Lin Y."/>
            <person name="Zhao L."/>
            <person name="Xing Q."/>
            <person name="Dou J."/>
            <person name="Li Y."/>
            <person name="Mao J."/>
            <person name="Guo H."/>
            <person name="Dou H."/>
            <person name="Li T."/>
            <person name="Mu C."/>
            <person name="Jiang W."/>
            <person name="Fu Q."/>
            <person name="Fu X."/>
            <person name="Miao Y."/>
            <person name="Liu J."/>
            <person name="Yu Q."/>
            <person name="Li R."/>
            <person name="Liao H."/>
            <person name="Li X."/>
            <person name="Kong Y."/>
            <person name="Jiang Z."/>
            <person name="Chourrout D."/>
            <person name="Li R."/>
            <person name="Bao Z."/>
        </authorList>
    </citation>
    <scope>NUCLEOTIDE SEQUENCE [LARGE SCALE GENOMIC DNA]</scope>
    <source>
        <strain evidence="3 4">PY_sf001</strain>
    </source>
</reference>
<dbReference type="OrthoDB" id="354769at2759"/>
<keyword evidence="3" id="KW-0540">Nuclease</keyword>
<dbReference type="PANTHER" id="PTHR14464">
    <property type="entry name" value="EXONUCLEASE V"/>
    <property type="match status" value="1"/>
</dbReference>
<dbReference type="GO" id="GO:0036297">
    <property type="term" value="P:interstrand cross-link repair"/>
    <property type="evidence" value="ECO:0007669"/>
    <property type="project" value="TreeGrafter"/>
</dbReference>
<evidence type="ECO:0000256" key="1">
    <source>
        <dbReference type="ARBA" id="ARBA00009797"/>
    </source>
</evidence>
<name>A0A210R343_MIZYE</name>
<feature type="region of interest" description="Disordered" evidence="2">
    <location>
        <begin position="74"/>
        <end position="167"/>
    </location>
</feature>
<dbReference type="GO" id="GO:0045145">
    <property type="term" value="F:single-stranded DNA 5'-3' DNA exonuclease activity"/>
    <property type="evidence" value="ECO:0007669"/>
    <property type="project" value="InterPro"/>
</dbReference>
<accession>A0A210R343</accession>